<evidence type="ECO:0000313" key="3">
    <source>
        <dbReference type="Proteomes" id="UP000229554"/>
    </source>
</evidence>
<protein>
    <recommendedName>
        <fullName evidence="4">Antitoxin</fullName>
    </recommendedName>
</protein>
<accession>A0A2M8KTQ3</accession>
<proteinExistence type="inferred from homology"/>
<evidence type="ECO:0000256" key="1">
    <source>
        <dbReference type="ARBA" id="ARBA00009981"/>
    </source>
</evidence>
<reference evidence="3" key="1">
    <citation type="submission" date="2017-09" db="EMBL/GenBank/DDBJ databases">
        <title>Depth-based differentiation of microbial function through sediment-hosted aquifers and enrichment of novel symbionts in the deep terrestrial subsurface.</title>
        <authorList>
            <person name="Probst A.J."/>
            <person name="Ladd B."/>
            <person name="Jarett J.K."/>
            <person name="Geller-Mcgrath D.E."/>
            <person name="Sieber C.M.K."/>
            <person name="Emerson J.B."/>
            <person name="Anantharaman K."/>
            <person name="Thomas B.C."/>
            <person name="Malmstrom R."/>
            <person name="Stieglmeier M."/>
            <person name="Klingl A."/>
            <person name="Woyke T."/>
            <person name="Ryan C.M."/>
            <person name="Banfield J.F."/>
        </authorList>
    </citation>
    <scope>NUCLEOTIDE SEQUENCE [LARGE SCALE GENOMIC DNA]</scope>
</reference>
<comment type="similarity">
    <text evidence="1">Belongs to the phD/YefM antitoxin family.</text>
</comment>
<sequence>MYHVFMYATISARQIQREYKRLFEKANKEAKPIVVMSHNKPQGAIIGMDLLEMLQLNMVAEEAFKEYRKGNTKSIADKNALDIYFAEIDSFV</sequence>
<name>A0A2M8KTQ3_9BACT</name>
<dbReference type="InterPro" id="IPR036165">
    <property type="entry name" value="YefM-like_sf"/>
</dbReference>
<gene>
    <name evidence="2" type="ORF">COU88_00630</name>
</gene>
<dbReference type="AlphaFoldDB" id="A0A2M8KTQ3"/>
<evidence type="ECO:0000313" key="2">
    <source>
        <dbReference type="EMBL" id="PJE63243.1"/>
    </source>
</evidence>
<comment type="caution">
    <text evidence="2">The sequence shown here is derived from an EMBL/GenBank/DDBJ whole genome shotgun (WGS) entry which is preliminary data.</text>
</comment>
<organism evidence="2 3">
    <name type="scientific">Candidatus Roizmanbacteria bacterium CG10_big_fil_rev_8_21_14_0_10_39_6</name>
    <dbReference type="NCBI Taxonomy" id="1974853"/>
    <lineage>
        <taxon>Bacteria</taxon>
        <taxon>Candidatus Roizmaniibacteriota</taxon>
    </lineage>
</organism>
<evidence type="ECO:0008006" key="4">
    <source>
        <dbReference type="Google" id="ProtNLM"/>
    </source>
</evidence>
<dbReference type="EMBL" id="PFED01000025">
    <property type="protein sequence ID" value="PJE63243.1"/>
    <property type="molecule type" value="Genomic_DNA"/>
</dbReference>
<dbReference type="Proteomes" id="UP000229554">
    <property type="component" value="Unassembled WGS sequence"/>
</dbReference>
<dbReference type="SUPFAM" id="SSF143120">
    <property type="entry name" value="YefM-like"/>
    <property type="match status" value="1"/>
</dbReference>